<dbReference type="Gene3D" id="3.40.1530.20">
    <property type="entry name" value="Protein of unknown function (DUF1491)"/>
    <property type="match status" value="1"/>
</dbReference>
<dbReference type="AlphaFoldDB" id="A0AA97F7M1"/>
<reference evidence="1 2" key="1">
    <citation type="submission" date="2023-10" db="EMBL/GenBank/DDBJ databases">
        <title>Complete genome sequence of a Sphingomonadaceae bacterium.</title>
        <authorList>
            <person name="Yan C."/>
        </authorList>
    </citation>
    <scope>NUCLEOTIDE SEQUENCE [LARGE SCALE GENOMIC DNA]</scope>
    <source>
        <strain evidence="1 2">SCSIO 66989</strain>
    </source>
</reference>
<dbReference type="Proteomes" id="UP001302429">
    <property type="component" value="Chromosome"/>
</dbReference>
<evidence type="ECO:0000313" key="2">
    <source>
        <dbReference type="Proteomes" id="UP001302429"/>
    </source>
</evidence>
<organism evidence="1 2">
    <name type="scientific">Alterisphingorhabdus coralli</name>
    <dbReference type="NCBI Taxonomy" id="3071408"/>
    <lineage>
        <taxon>Bacteria</taxon>
        <taxon>Pseudomonadati</taxon>
        <taxon>Pseudomonadota</taxon>
        <taxon>Alphaproteobacteria</taxon>
        <taxon>Sphingomonadales</taxon>
        <taxon>Sphingomonadaceae</taxon>
        <taxon>Alterisphingorhabdus (ex Yan et al. 2024)</taxon>
    </lineage>
</organism>
<proteinExistence type="predicted"/>
<evidence type="ECO:0000313" key="1">
    <source>
        <dbReference type="EMBL" id="WOE75463.1"/>
    </source>
</evidence>
<gene>
    <name evidence="1" type="ORF">RB602_01745</name>
</gene>
<keyword evidence="2" id="KW-1185">Reference proteome</keyword>
<name>A0AA97F7M1_9SPHN</name>
<dbReference type="InterPro" id="IPR009964">
    <property type="entry name" value="DUF1491"/>
</dbReference>
<protein>
    <submittedName>
        <fullName evidence="1">DUF1491 family protein</fullName>
    </submittedName>
</protein>
<accession>A0AA97F7M1</accession>
<dbReference type="KEGG" id="acoa:RB602_01745"/>
<dbReference type="Pfam" id="PF07372">
    <property type="entry name" value="DUF1491"/>
    <property type="match status" value="1"/>
</dbReference>
<sequence length="114" mass="12998">MIEPRIATHIRVRALRQTVEAEGGFAIVLQKGDPVSGALLVQQLKNGRNPVLFEQMPNFDGPGEWLEIKQENPDNLQEYKDYLSRRMERDRDLWLIELDIADSAQLVALLQSIG</sequence>
<dbReference type="EMBL" id="CP136594">
    <property type="protein sequence ID" value="WOE75463.1"/>
    <property type="molecule type" value="Genomic_DNA"/>
</dbReference>
<dbReference type="RefSeq" id="WP_317082394.1">
    <property type="nucleotide sequence ID" value="NZ_CP136594.1"/>
</dbReference>